<accession>A0A434AZS8</accession>
<dbReference type="PANTHER" id="PTHR11390">
    <property type="entry name" value="PROKARYOTIC DNA TOPOISOMERASE"/>
    <property type="match status" value="1"/>
</dbReference>
<organism evidence="14 15">
    <name type="scientific">Ancylomarina longa</name>
    <dbReference type="NCBI Taxonomy" id="2487017"/>
    <lineage>
        <taxon>Bacteria</taxon>
        <taxon>Pseudomonadati</taxon>
        <taxon>Bacteroidota</taxon>
        <taxon>Bacteroidia</taxon>
        <taxon>Marinilabiliales</taxon>
        <taxon>Marinifilaceae</taxon>
        <taxon>Ancylomarina</taxon>
    </lineage>
</organism>
<dbReference type="Proteomes" id="UP000282985">
    <property type="component" value="Unassembled WGS sequence"/>
</dbReference>
<evidence type="ECO:0000256" key="2">
    <source>
        <dbReference type="ARBA" id="ARBA00009446"/>
    </source>
</evidence>
<dbReference type="PRINTS" id="PR00417">
    <property type="entry name" value="PRTPISMRASEI"/>
</dbReference>
<dbReference type="Gene3D" id="2.70.20.10">
    <property type="entry name" value="Topoisomerase I, domain 3"/>
    <property type="match status" value="1"/>
</dbReference>
<dbReference type="Gene3D" id="1.10.290.10">
    <property type="entry name" value="Topoisomerase I, domain 4"/>
    <property type="match status" value="1"/>
</dbReference>
<dbReference type="Pfam" id="PF13342">
    <property type="entry name" value="Toprim_Crpt"/>
    <property type="match status" value="1"/>
</dbReference>
<keyword evidence="7 14" id="KW-0413">Isomerase</keyword>
<evidence type="ECO:0000256" key="4">
    <source>
        <dbReference type="ARBA" id="ARBA00022723"/>
    </source>
</evidence>
<name>A0A434AZS8_9BACT</name>
<dbReference type="CDD" id="cd03362">
    <property type="entry name" value="TOPRIM_TopoIA_TopoIII"/>
    <property type="match status" value="1"/>
</dbReference>
<evidence type="ECO:0000256" key="11">
    <source>
        <dbReference type="ARBA" id="ARBA00032877"/>
    </source>
</evidence>
<keyword evidence="6" id="KW-0238">DNA-binding</keyword>
<evidence type="ECO:0000256" key="10">
    <source>
        <dbReference type="ARBA" id="ARBA00032235"/>
    </source>
</evidence>
<dbReference type="InterPro" id="IPR023405">
    <property type="entry name" value="Topo_IA_core_domain"/>
</dbReference>
<dbReference type="GO" id="GO:0003677">
    <property type="term" value="F:DNA binding"/>
    <property type="evidence" value="ECO:0007669"/>
    <property type="project" value="UniProtKB-KW"/>
</dbReference>
<dbReference type="InterPro" id="IPR006171">
    <property type="entry name" value="TOPRIM_dom"/>
</dbReference>
<dbReference type="PANTHER" id="PTHR11390:SF21">
    <property type="entry name" value="DNA TOPOISOMERASE 3-ALPHA"/>
    <property type="match status" value="1"/>
</dbReference>
<dbReference type="Gene3D" id="3.40.50.140">
    <property type="match status" value="1"/>
</dbReference>
<dbReference type="InterPro" id="IPR013824">
    <property type="entry name" value="Topo_IA_cen_sub1"/>
</dbReference>
<dbReference type="Pfam" id="PF01751">
    <property type="entry name" value="Toprim"/>
    <property type="match status" value="1"/>
</dbReference>
<dbReference type="PROSITE" id="PS52039">
    <property type="entry name" value="TOPO_IA_2"/>
    <property type="match status" value="1"/>
</dbReference>
<dbReference type="RefSeq" id="WP_127342196.1">
    <property type="nucleotide sequence ID" value="NZ_RJJX01000001.1"/>
</dbReference>
<dbReference type="PROSITE" id="PS50880">
    <property type="entry name" value="TOPRIM"/>
    <property type="match status" value="1"/>
</dbReference>
<dbReference type="InterPro" id="IPR003601">
    <property type="entry name" value="Topo_IA_2"/>
</dbReference>
<keyword evidence="4" id="KW-0479">Metal-binding</keyword>
<dbReference type="CDD" id="cd00186">
    <property type="entry name" value="TOP1Ac"/>
    <property type="match status" value="1"/>
</dbReference>
<dbReference type="GO" id="GO:0006281">
    <property type="term" value="P:DNA repair"/>
    <property type="evidence" value="ECO:0007669"/>
    <property type="project" value="TreeGrafter"/>
</dbReference>
<feature type="domain" description="Topo IA-type catalytic" evidence="13">
    <location>
        <begin position="151"/>
        <end position="576"/>
    </location>
</feature>
<evidence type="ECO:0000313" key="14">
    <source>
        <dbReference type="EMBL" id="RUT80056.1"/>
    </source>
</evidence>
<dbReference type="NCBIfam" id="NF005829">
    <property type="entry name" value="PRK07726.1"/>
    <property type="match status" value="1"/>
</dbReference>
<dbReference type="AlphaFoldDB" id="A0A434AZS8"/>
<dbReference type="EC" id="5.6.2.1" evidence="3"/>
<dbReference type="SMART" id="SM00436">
    <property type="entry name" value="TOP1Bc"/>
    <property type="match status" value="1"/>
</dbReference>
<evidence type="ECO:0000256" key="7">
    <source>
        <dbReference type="ARBA" id="ARBA00023235"/>
    </source>
</evidence>
<dbReference type="SMART" id="SM00493">
    <property type="entry name" value="TOPRIM"/>
    <property type="match status" value="1"/>
</dbReference>
<evidence type="ECO:0000256" key="1">
    <source>
        <dbReference type="ARBA" id="ARBA00000213"/>
    </source>
</evidence>
<dbReference type="Gene3D" id="1.10.460.10">
    <property type="entry name" value="Topoisomerase I, domain 2"/>
    <property type="match status" value="1"/>
</dbReference>
<feature type="domain" description="Toprim" evidence="12">
    <location>
        <begin position="1"/>
        <end position="134"/>
    </location>
</feature>
<keyword evidence="15" id="KW-1185">Reference proteome</keyword>
<comment type="similarity">
    <text evidence="2">Belongs to the type IA topoisomerase family.</text>
</comment>
<evidence type="ECO:0000256" key="5">
    <source>
        <dbReference type="ARBA" id="ARBA00023029"/>
    </source>
</evidence>
<dbReference type="GO" id="GO:0006265">
    <property type="term" value="P:DNA topological change"/>
    <property type="evidence" value="ECO:0007669"/>
    <property type="project" value="InterPro"/>
</dbReference>
<dbReference type="SMART" id="SM00437">
    <property type="entry name" value="TOP1Ac"/>
    <property type="match status" value="1"/>
</dbReference>
<protein>
    <recommendedName>
        <fullName evidence="3">DNA topoisomerase</fullName>
        <ecNumber evidence="3">5.6.2.1</ecNumber>
    </recommendedName>
    <alternativeName>
        <fullName evidence="11">Omega-protein</fullName>
    </alternativeName>
    <alternativeName>
        <fullName evidence="10">Relaxing enzyme</fullName>
    </alternativeName>
    <alternativeName>
        <fullName evidence="8">Swivelase</fullName>
    </alternativeName>
    <alternativeName>
        <fullName evidence="9">Untwisting enzyme</fullName>
    </alternativeName>
</protein>
<evidence type="ECO:0000256" key="6">
    <source>
        <dbReference type="ARBA" id="ARBA00023125"/>
    </source>
</evidence>
<gene>
    <name evidence="14" type="ORF">DLK05_01480</name>
</gene>
<evidence type="ECO:0000256" key="3">
    <source>
        <dbReference type="ARBA" id="ARBA00012891"/>
    </source>
</evidence>
<dbReference type="InterPro" id="IPR003602">
    <property type="entry name" value="Topo_IA_DNA-bd_dom"/>
</dbReference>
<dbReference type="InterPro" id="IPR013497">
    <property type="entry name" value="Topo_IA_cen"/>
</dbReference>
<dbReference type="GO" id="GO:0046872">
    <property type="term" value="F:metal ion binding"/>
    <property type="evidence" value="ECO:0007669"/>
    <property type="project" value="UniProtKB-KW"/>
</dbReference>
<dbReference type="GO" id="GO:0006310">
    <property type="term" value="P:DNA recombination"/>
    <property type="evidence" value="ECO:0007669"/>
    <property type="project" value="TreeGrafter"/>
</dbReference>
<proteinExistence type="inferred from homology"/>
<dbReference type="InterPro" id="IPR005738">
    <property type="entry name" value="TopoIII"/>
</dbReference>
<dbReference type="EMBL" id="RJJX01000001">
    <property type="protein sequence ID" value="RUT80056.1"/>
    <property type="molecule type" value="Genomic_DNA"/>
</dbReference>
<comment type="caution">
    <text evidence="14">The sequence shown here is derived from an EMBL/GenBank/DDBJ whole genome shotgun (WGS) entry which is preliminary data.</text>
</comment>
<keyword evidence="5" id="KW-0799">Topoisomerase</keyword>
<evidence type="ECO:0000256" key="8">
    <source>
        <dbReference type="ARBA" id="ARBA00030003"/>
    </source>
</evidence>
<evidence type="ECO:0000256" key="9">
    <source>
        <dbReference type="ARBA" id="ARBA00031985"/>
    </source>
</evidence>
<comment type="catalytic activity">
    <reaction evidence="1">
        <text>ATP-independent breakage of single-stranded DNA, followed by passage and rejoining.</text>
        <dbReference type="EC" id="5.6.2.1"/>
    </reaction>
</comment>
<dbReference type="SUPFAM" id="SSF56712">
    <property type="entry name" value="Prokaryotic type I DNA topoisomerase"/>
    <property type="match status" value="1"/>
</dbReference>
<evidence type="ECO:0000259" key="13">
    <source>
        <dbReference type="PROSITE" id="PS52039"/>
    </source>
</evidence>
<evidence type="ECO:0000313" key="15">
    <source>
        <dbReference type="Proteomes" id="UP000282985"/>
    </source>
</evidence>
<dbReference type="Pfam" id="PF01131">
    <property type="entry name" value="Topoisom_bac"/>
    <property type="match status" value="1"/>
</dbReference>
<dbReference type="InterPro" id="IPR000380">
    <property type="entry name" value="Topo_IA"/>
</dbReference>
<evidence type="ECO:0000259" key="12">
    <source>
        <dbReference type="PROSITE" id="PS50880"/>
    </source>
</evidence>
<dbReference type="InterPro" id="IPR034144">
    <property type="entry name" value="TOPRIM_TopoIII"/>
</dbReference>
<dbReference type="NCBIfam" id="TIGR01056">
    <property type="entry name" value="topB"/>
    <property type="match status" value="1"/>
</dbReference>
<reference evidence="14 15" key="1">
    <citation type="submission" date="2018-11" db="EMBL/GenBank/DDBJ databases">
        <title>Parancylomarina longa gen. nov., sp. nov., isolated from sediments of southern Okinawa.</title>
        <authorList>
            <person name="Fu T."/>
        </authorList>
    </citation>
    <scope>NUCLEOTIDE SEQUENCE [LARGE SCALE GENOMIC DNA]</scope>
    <source>
        <strain evidence="14 15">T3-2 S1-C</strain>
    </source>
</reference>
<dbReference type="GO" id="GO:0003917">
    <property type="term" value="F:DNA topoisomerase type I (single strand cut, ATP-independent) activity"/>
    <property type="evidence" value="ECO:0007669"/>
    <property type="project" value="UniProtKB-EC"/>
</dbReference>
<dbReference type="InterPro" id="IPR013825">
    <property type="entry name" value="Topo_IA_cen_sub2"/>
</dbReference>
<dbReference type="GO" id="GO:0043597">
    <property type="term" value="C:cytoplasmic replication fork"/>
    <property type="evidence" value="ECO:0007669"/>
    <property type="project" value="TreeGrafter"/>
</dbReference>
<dbReference type="InterPro" id="IPR025589">
    <property type="entry name" value="Toprim_C_rpt"/>
</dbReference>
<dbReference type="OrthoDB" id="9803554at2"/>
<sequence length="787" mass="89652">MKVCIAEKPSVAREIAMILGAKSKRDGYYEGNGYQISWTFGHLCSLKEPHEYNLNWKYWHLNDLPLIPPRFGIRVIPDKGVQKQFETLEKLIAKADEVINCGDAGQEGEVIQRWVLHKAKCNVPIKRLWISSLTEEAIREGFQNLHDGKEYDLLYAAGSSRAIGDWLLGINATRLYTLKYANGKQVLSIGRVQTPTLALIVNRQKEIDNFVPQTYWELKTDYREVSFAATRGRFDNKEEGVAFLDKIKSEPFEIVSQEKKSGKEQPPRLYDLTSLQVECNRKLNLSAEETLRIIQSLYEKKLTTYPRVDTTYLTDDIYKKIPDILKKLKPYEAFTIPLLKEKIKKSKKVFDDKKVTDHHAIIPTGVLPSGLRYEEKQVYDLVTRRFICVFYPDCKVSHTTVLGKVTDIDFKATGKQILEPGWRVLYAKDSNAGEGVILPAFVKGETGEHQPDLAEKQTQAPKYYSEASLLRAMETAGKQVDDDELRELMKENGIGRPSTRANIIETLFKRRYIKKEKKRLVATVTGMQLIDTIQNELLKSAELTGQWEKKLRDIELGNYEVNQFMAELKNMVTGIVWDVKSRKNISKIEIVEDVKENKKKDSKTSAPKKEIKKWTCPKCKEGKIVKGKSAWGCTNWNKGCKILIPFEFEGKKLSNKQIEALVLKGETPKIKGFVVDGNKQNGTLVFDPDFTIVFQQEEKEIWTCPVCKTGNILKGNSAYGCSNYKNGCKFIVPFEFMGKKLSESQVKALITKSKTGLIKGFKDDNTDELVNGKLILDNQGTIVFGKQ</sequence>
<dbReference type="InterPro" id="IPR013826">
    <property type="entry name" value="Topo_IA_cen_sub3"/>
</dbReference>